<dbReference type="PROSITE" id="PS51219">
    <property type="entry name" value="DPCK"/>
    <property type="match status" value="1"/>
</dbReference>
<feature type="compositionally biased region" description="Basic residues" evidence="3">
    <location>
        <begin position="89"/>
        <end position="98"/>
    </location>
</feature>
<evidence type="ECO:0000256" key="2">
    <source>
        <dbReference type="ARBA" id="ARBA00022840"/>
    </source>
</evidence>
<dbReference type="CDD" id="cd02022">
    <property type="entry name" value="DPCK"/>
    <property type="match status" value="1"/>
</dbReference>
<feature type="region of interest" description="Disordered" evidence="3">
    <location>
        <begin position="166"/>
        <end position="191"/>
    </location>
</feature>
<reference evidence="4 5" key="1">
    <citation type="submission" date="2018-02" db="EMBL/GenBank/DDBJ databases">
        <title>The genomes of Aspergillus section Nigri reveals drivers in fungal speciation.</title>
        <authorList>
            <consortium name="DOE Joint Genome Institute"/>
            <person name="Vesth T.C."/>
            <person name="Nybo J."/>
            <person name="Theobald S."/>
            <person name="Brandl J."/>
            <person name="Frisvad J.C."/>
            <person name="Nielsen K.F."/>
            <person name="Lyhne E.K."/>
            <person name="Kogle M.E."/>
            <person name="Kuo A."/>
            <person name="Riley R."/>
            <person name="Clum A."/>
            <person name="Nolan M."/>
            <person name="Lipzen A."/>
            <person name="Salamov A."/>
            <person name="Henrissat B."/>
            <person name="Wiebenga A."/>
            <person name="De vries R.P."/>
            <person name="Grigoriev I.V."/>
            <person name="Mortensen U.H."/>
            <person name="Andersen M.R."/>
            <person name="Baker S.E."/>
        </authorList>
    </citation>
    <scope>NUCLEOTIDE SEQUENCE [LARGE SCALE GENOMIC DNA]</scope>
    <source>
        <strain evidence="4 5">CBS 121057</strain>
    </source>
</reference>
<dbReference type="STRING" id="1448318.A0A319F708"/>
<dbReference type="GO" id="GO:0004140">
    <property type="term" value="F:dephospho-CoA kinase activity"/>
    <property type="evidence" value="ECO:0007669"/>
    <property type="project" value="InterPro"/>
</dbReference>
<feature type="region of interest" description="Disordered" evidence="3">
    <location>
        <begin position="58"/>
        <end position="98"/>
    </location>
</feature>
<evidence type="ECO:0000313" key="4">
    <source>
        <dbReference type="EMBL" id="PYI01143.1"/>
    </source>
</evidence>
<protein>
    <submittedName>
        <fullName evidence="4">CoaE-domain-containing protein</fullName>
    </submittedName>
</protein>
<dbReference type="AlphaFoldDB" id="A0A319F708"/>
<dbReference type="HAMAP" id="MF_00376">
    <property type="entry name" value="Dephospho_CoA_kinase"/>
    <property type="match status" value="1"/>
</dbReference>
<sequence length="298" mass="32490">MHSPGPLNSQNARSQVPQLRSQGSNGVGDSRQELSRMRVLGFVMSQTYDSHVHVLEEITSPSPTPTPTPPTSSPPTSHPPTSQPPPHHTNPKTKKSKPKMLIIGLTGSIATGKSTVSTLLSSPPYSLPIIDTDLLARKVVEPGTPGYKAIVNYFGPTTPDLLLPATTTTTSSSNPNTNTDTPQGRPLNRPALGRRIFGTDASRTRDRAILNKIVHPAIRREIYKAIIYHYVRGQWAVVLDVPLLFESGMDLLCGVVMVVGVRDPAVQMERLRLRDKHLSVQEAEDRVRSQGDVLGKVE</sequence>
<feature type="region of interest" description="Disordered" evidence="3">
    <location>
        <begin position="1"/>
        <end position="33"/>
    </location>
</feature>
<name>A0A319F708_ASPSB</name>
<keyword evidence="5" id="KW-1185">Reference proteome</keyword>
<feature type="compositionally biased region" description="Pro residues" evidence="3">
    <location>
        <begin position="62"/>
        <end position="88"/>
    </location>
</feature>
<accession>A0A319F708</accession>
<dbReference type="OrthoDB" id="247245at2759"/>
<dbReference type="InterPro" id="IPR001977">
    <property type="entry name" value="Depp_CoAkinase"/>
</dbReference>
<evidence type="ECO:0000256" key="3">
    <source>
        <dbReference type="SAM" id="MobiDB-lite"/>
    </source>
</evidence>
<organism evidence="4 5">
    <name type="scientific">Aspergillus sclerotiicarbonarius (strain CBS 121057 / IBT 28362)</name>
    <dbReference type="NCBI Taxonomy" id="1448318"/>
    <lineage>
        <taxon>Eukaryota</taxon>
        <taxon>Fungi</taxon>
        <taxon>Dikarya</taxon>
        <taxon>Ascomycota</taxon>
        <taxon>Pezizomycotina</taxon>
        <taxon>Eurotiomycetes</taxon>
        <taxon>Eurotiomycetidae</taxon>
        <taxon>Eurotiales</taxon>
        <taxon>Aspergillaceae</taxon>
        <taxon>Aspergillus</taxon>
        <taxon>Aspergillus subgen. Circumdati</taxon>
    </lineage>
</organism>
<dbReference type="EMBL" id="KZ826423">
    <property type="protein sequence ID" value="PYI01143.1"/>
    <property type="molecule type" value="Genomic_DNA"/>
</dbReference>
<dbReference type="GO" id="GO:0005524">
    <property type="term" value="F:ATP binding"/>
    <property type="evidence" value="ECO:0007669"/>
    <property type="project" value="UniProtKB-KW"/>
</dbReference>
<dbReference type="VEuPathDB" id="FungiDB:BO78DRAFT_436405"/>
<dbReference type="FunFam" id="3.40.50.300:FF:001227">
    <property type="entry name" value="Dephospho-CoA kinase CAB5"/>
    <property type="match status" value="1"/>
</dbReference>
<dbReference type="Proteomes" id="UP000248423">
    <property type="component" value="Unassembled WGS sequence"/>
</dbReference>
<dbReference type="PANTHER" id="PTHR10695:SF46">
    <property type="entry name" value="BIFUNCTIONAL COENZYME A SYNTHASE-RELATED"/>
    <property type="match status" value="1"/>
</dbReference>
<evidence type="ECO:0000313" key="5">
    <source>
        <dbReference type="Proteomes" id="UP000248423"/>
    </source>
</evidence>
<dbReference type="GO" id="GO:0015937">
    <property type="term" value="P:coenzyme A biosynthetic process"/>
    <property type="evidence" value="ECO:0007669"/>
    <property type="project" value="InterPro"/>
</dbReference>
<dbReference type="SUPFAM" id="SSF52540">
    <property type="entry name" value="P-loop containing nucleoside triphosphate hydrolases"/>
    <property type="match status" value="1"/>
</dbReference>
<feature type="compositionally biased region" description="Low complexity" evidence="3">
    <location>
        <begin position="166"/>
        <end position="182"/>
    </location>
</feature>
<dbReference type="InterPro" id="IPR027417">
    <property type="entry name" value="P-loop_NTPase"/>
</dbReference>
<keyword evidence="2" id="KW-0067">ATP-binding</keyword>
<gene>
    <name evidence="4" type="ORF">BO78DRAFT_436405</name>
</gene>
<evidence type="ECO:0000256" key="1">
    <source>
        <dbReference type="ARBA" id="ARBA00022741"/>
    </source>
</evidence>
<proteinExistence type="inferred from homology"/>
<dbReference type="PANTHER" id="PTHR10695">
    <property type="entry name" value="DEPHOSPHO-COA KINASE-RELATED"/>
    <property type="match status" value="1"/>
</dbReference>
<dbReference type="Pfam" id="PF01121">
    <property type="entry name" value="CoaE"/>
    <property type="match status" value="2"/>
</dbReference>
<feature type="compositionally biased region" description="Polar residues" evidence="3">
    <location>
        <begin position="1"/>
        <end position="24"/>
    </location>
</feature>
<keyword evidence="1" id="KW-0547">Nucleotide-binding</keyword>
<dbReference type="Gene3D" id="3.40.50.300">
    <property type="entry name" value="P-loop containing nucleotide triphosphate hydrolases"/>
    <property type="match status" value="1"/>
</dbReference>
<feature type="non-terminal residue" evidence="4">
    <location>
        <position position="298"/>
    </location>
</feature>